<dbReference type="Gene3D" id="3.30.420.100">
    <property type="match status" value="1"/>
</dbReference>
<evidence type="ECO:0000256" key="1">
    <source>
        <dbReference type="ARBA" id="ARBA00007116"/>
    </source>
</evidence>
<dbReference type="KEGG" id="clx:CLAN_1560"/>
<evidence type="ECO:0000313" key="9">
    <source>
        <dbReference type="Proteomes" id="UP000202031"/>
    </source>
</evidence>
<comment type="function">
    <text evidence="7">This is one of the proteins that bind and probably mediate the attachment of the 5S RNA into the large ribosomal subunit, where it forms part of the central protuberance.</text>
</comment>
<dbReference type="SUPFAM" id="SSF53137">
    <property type="entry name" value="Translational machinery components"/>
    <property type="match status" value="1"/>
</dbReference>
<evidence type="ECO:0000256" key="6">
    <source>
        <dbReference type="ARBA" id="ARBA00035197"/>
    </source>
</evidence>
<keyword evidence="2 7" id="KW-0699">rRNA-binding</keyword>
<keyword evidence="4 7" id="KW-0689">Ribosomal protein</keyword>
<keyword evidence="3 7" id="KW-0694">RNA-binding</keyword>
<dbReference type="GO" id="GO:0006412">
    <property type="term" value="P:translation"/>
    <property type="evidence" value="ECO:0007669"/>
    <property type="project" value="UniProtKB-UniRule"/>
</dbReference>
<protein>
    <recommendedName>
        <fullName evidence="6 7">Large ribosomal subunit protein uL18</fullName>
    </recommendedName>
</protein>
<dbReference type="GO" id="GO:0022625">
    <property type="term" value="C:cytosolic large ribosomal subunit"/>
    <property type="evidence" value="ECO:0007669"/>
    <property type="project" value="TreeGrafter"/>
</dbReference>
<evidence type="ECO:0000313" key="8">
    <source>
        <dbReference type="EMBL" id="ARQ98270.1"/>
    </source>
</evidence>
<dbReference type="CDD" id="cd00432">
    <property type="entry name" value="Ribosomal_L18_L5e"/>
    <property type="match status" value="1"/>
</dbReference>
<dbReference type="HAMAP" id="MF_01337_B">
    <property type="entry name" value="Ribosomal_uL18_B"/>
    <property type="match status" value="1"/>
</dbReference>
<dbReference type="EMBL" id="CP015578">
    <property type="protein sequence ID" value="ARQ98270.1"/>
    <property type="molecule type" value="Genomic_DNA"/>
</dbReference>
<evidence type="ECO:0000256" key="5">
    <source>
        <dbReference type="ARBA" id="ARBA00023274"/>
    </source>
</evidence>
<evidence type="ECO:0000256" key="7">
    <source>
        <dbReference type="HAMAP-Rule" id="MF_01337"/>
    </source>
</evidence>
<dbReference type="PANTHER" id="PTHR12899:SF3">
    <property type="entry name" value="LARGE RIBOSOMAL SUBUNIT PROTEIN UL18M"/>
    <property type="match status" value="1"/>
</dbReference>
<reference evidence="9" key="1">
    <citation type="journal article" date="2017" name="Genome Biol. Evol.">
        <title>Comparative Genomic Analysis Identifies a Campylobacter Clade Deficient in Selenium Metabolism.</title>
        <authorList>
            <person name="Miller W.G."/>
            <person name="Yee E."/>
            <person name="Lopes B.S."/>
            <person name="Chapman M.H."/>
            <person name="Huynh S."/>
            <person name="Bono J.L."/>
            <person name="Parker C.T."/>
            <person name="Strachan N.J.C."/>
            <person name="Forbes K.J."/>
        </authorList>
    </citation>
    <scope>NUCLEOTIDE SEQUENCE [LARGE SCALE GENOMIC DNA]</scope>
    <source>
        <strain evidence="9">NCTC 13004</strain>
    </source>
</reference>
<accession>A0A1X9SPZ8</accession>
<evidence type="ECO:0000256" key="2">
    <source>
        <dbReference type="ARBA" id="ARBA00022730"/>
    </source>
</evidence>
<organism evidence="8 9">
    <name type="scientific">Campylobacter lanienae NCTC 13004</name>
    <dbReference type="NCBI Taxonomy" id="1031753"/>
    <lineage>
        <taxon>Bacteria</taxon>
        <taxon>Pseudomonadati</taxon>
        <taxon>Campylobacterota</taxon>
        <taxon>Epsilonproteobacteria</taxon>
        <taxon>Campylobacterales</taxon>
        <taxon>Campylobacteraceae</taxon>
        <taxon>Campylobacter</taxon>
    </lineage>
</organism>
<comment type="subunit">
    <text evidence="7">Part of the 50S ribosomal subunit; part of the 5S rRNA/L5/L18/L25 subcomplex. Contacts the 5S and 23S rRNAs.</text>
</comment>
<dbReference type="Pfam" id="PF00861">
    <property type="entry name" value="Ribosomal_L18p"/>
    <property type="match status" value="1"/>
</dbReference>
<dbReference type="RefSeq" id="WP_086225399.1">
    <property type="nucleotide sequence ID" value="NZ_CP015578.1"/>
</dbReference>
<dbReference type="InterPro" id="IPR057268">
    <property type="entry name" value="Ribosomal_L18"/>
</dbReference>
<proteinExistence type="inferred from homology"/>
<dbReference type="InterPro" id="IPR004389">
    <property type="entry name" value="Ribosomal_uL18_bac-type"/>
</dbReference>
<dbReference type="NCBIfam" id="TIGR00060">
    <property type="entry name" value="L18_bact"/>
    <property type="match status" value="1"/>
</dbReference>
<name>A0A1X9SPZ8_9BACT</name>
<dbReference type="GO" id="GO:0003735">
    <property type="term" value="F:structural constituent of ribosome"/>
    <property type="evidence" value="ECO:0007669"/>
    <property type="project" value="InterPro"/>
</dbReference>
<reference evidence="9" key="2">
    <citation type="journal article" date="2017" name="Genome Biol. Evol.">
        <title>Comparative genomic analysis identifies a Campylobacter clade deficient in selenium metabolism.</title>
        <authorList>
            <person name="Miller W.G."/>
            <person name="Yee E."/>
            <person name="Lopes B.S."/>
            <person name="Chapman M.H."/>
            <person name="Huynh S."/>
            <person name="Bono J.L."/>
            <person name="Parker C.T."/>
            <person name="Strachan N.J.C."/>
            <person name="Forbes K.J."/>
        </authorList>
    </citation>
    <scope>NUCLEOTIDE SEQUENCE [LARGE SCALE GENOMIC DNA]</scope>
    <source>
        <strain evidence="9">NCTC 13004</strain>
    </source>
</reference>
<dbReference type="AlphaFoldDB" id="A0A1X9SPZ8"/>
<dbReference type="Proteomes" id="UP000202031">
    <property type="component" value="Chromosome"/>
</dbReference>
<sequence length="118" mass="12869">MVANVLKRKLSLRIKRKRRIRAKISGTASCPRISIFKSNRTLYVQAIEDINATTLCASDGRKLGIKANKAGAAVLAKDIAAKLEKAGIKEAVFDRNGYLYHGVVAAFAEALRENGIKL</sequence>
<evidence type="ECO:0000256" key="3">
    <source>
        <dbReference type="ARBA" id="ARBA00022884"/>
    </source>
</evidence>
<evidence type="ECO:0000256" key="4">
    <source>
        <dbReference type="ARBA" id="ARBA00022980"/>
    </source>
</evidence>
<dbReference type="GeneID" id="93078144"/>
<dbReference type="PANTHER" id="PTHR12899">
    <property type="entry name" value="39S RIBOSOMAL PROTEIN L18, MITOCHONDRIAL"/>
    <property type="match status" value="1"/>
</dbReference>
<gene>
    <name evidence="7 8" type="primary">rplR</name>
    <name evidence="8" type="ORF">CLAN_1560</name>
</gene>
<comment type="similarity">
    <text evidence="1 7">Belongs to the universal ribosomal protein uL18 family.</text>
</comment>
<dbReference type="GO" id="GO:0008097">
    <property type="term" value="F:5S rRNA binding"/>
    <property type="evidence" value="ECO:0007669"/>
    <property type="project" value="TreeGrafter"/>
</dbReference>
<dbReference type="InterPro" id="IPR005484">
    <property type="entry name" value="Ribosomal_uL18_bac/plant/anim"/>
</dbReference>
<keyword evidence="5 7" id="KW-0687">Ribonucleoprotein</keyword>